<organism evidence="2">
    <name type="scientific">uncultured Caudovirales phage</name>
    <dbReference type="NCBI Taxonomy" id="2100421"/>
    <lineage>
        <taxon>Viruses</taxon>
        <taxon>Duplodnaviria</taxon>
        <taxon>Heunggongvirae</taxon>
        <taxon>Uroviricota</taxon>
        <taxon>Caudoviricetes</taxon>
        <taxon>Peduoviridae</taxon>
        <taxon>Maltschvirus</taxon>
        <taxon>Maltschvirus maltsch</taxon>
    </lineage>
</organism>
<feature type="compositionally biased region" description="Basic and acidic residues" evidence="1">
    <location>
        <begin position="495"/>
        <end position="510"/>
    </location>
</feature>
<evidence type="ECO:0008006" key="3">
    <source>
        <dbReference type="Google" id="ProtNLM"/>
    </source>
</evidence>
<accession>A0A2H4JEI4</accession>
<evidence type="ECO:0000313" key="2">
    <source>
        <dbReference type="EMBL" id="ASN72583.1"/>
    </source>
</evidence>
<reference evidence="2" key="1">
    <citation type="submission" date="2017-06" db="EMBL/GenBank/DDBJ databases">
        <title>Novel phages from South African skin metaviromes.</title>
        <authorList>
            <person name="van Zyl L.J."/>
            <person name="Abrahams Y."/>
            <person name="Stander E.A."/>
            <person name="Kirby B.M."/>
            <person name="Clavaud C."/>
            <person name="Farcet C."/>
            <person name="Breton L."/>
            <person name="Trindade M.I."/>
        </authorList>
    </citation>
    <scope>NUCLEOTIDE SEQUENCE</scope>
</reference>
<name>A0A2H4JEI4_9CAUD</name>
<proteinExistence type="predicted"/>
<protein>
    <recommendedName>
        <fullName evidence="3">EF-hand domain-containing protein</fullName>
    </recommendedName>
</protein>
<gene>
    <name evidence="2" type="ORF">9F4_7</name>
</gene>
<dbReference type="EMBL" id="MF417960">
    <property type="protein sequence ID" value="ASN72583.1"/>
    <property type="molecule type" value="Genomic_DNA"/>
</dbReference>
<feature type="region of interest" description="Disordered" evidence="1">
    <location>
        <begin position="490"/>
        <end position="526"/>
    </location>
</feature>
<dbReference type="PANTHER" id="PTHR39431:SF1">
    <property type="entry name" value="FRPA_C-RELATED PROTEIN"/>
    <property type="match status" value="1"/>
</dbReference>
<sequence length="545" mass="58475">MSLSAEQIEQAKSISDLLTAMGSSMANSSNSKIQALGESLAHSGDIGGILSDLAKLEASSADFQQMLNSAAEVAIGMTGSAGGVAALESFLISSIPRALAVGALTAAFPVVGTLALGAAYLGAAYAGGKLIEGAYNWAKDAAETLSSQLSSGTVELPDSFDPKNHPNALVLDATEVNAEYNGYDTDQNSTQYLLDAARREDREFLVQMQKEIDGFNFSLSSLVKNDTGFLYPNSYGMMSWNGGYAGIQNYVIDGMGLNIDLNSNWRTELDFKINGLLESAYSMQEFVNNNIDRADSALGGEGKSFSNSAMQSVMEAAEVMHEITPLALDLSGDGILTRSIFDGIKGFEFIQGEEGAYHGWLDANSGFLAIDRNGNGIIDNGTELFGSVNEDGFSALRRLDSNNDGRIDSFDDLFYKLLVWQDKNQNGISEPDEVMSLKEIGIASISLEQVQMVYRPDINGNTIKWISEYTLESGDKREIADVYFSYSKPVSGMTDKPDHDLSNSSTDHKTQALAGNSDSFTPPPSIEIIGQSNANDLLDSPLITI</sequence>
<evidence type="ECO:0000256" key="1">
    <source>
        <dbReference type="SAM" id="MobiDB-lite"/>
    </source>
</evidence>
<dbReference type="PANTHER" id="PTHR39431">
    <property type="entry name" value="FRPA/C-RELATED PROTEIN"/>
    <property type="match status" value="1"/>
</dbReference>